<dbReference type="AlphaFoldDB" id="A0A7X0RSE2"/>
<gene>
    <name evidence="1" type="ORF">H7C19_18260</name>
</gene>
<evidence type="ECO:0000313" key="2">
    <source>
        <dbReference type="Proteomes" id="UP000547209"/>
    </source>
</evidence>
<accession>A0A7X0RSE2</accession>
<reference evidence="1 2" key="1">
    <citation type="submission" date="2020-08" db="EMBL/GenBank/DDBJ databases">
        <title>Cohnella phylogeny.</title>
        <authorList>
            <person name="Dunlap C."/>
        </authorList>
    </citation>
    <scope>NUCLEOTIDE SEQUENCE [LARGE SCALE GENOMIC DNA]</scope>
    <source>
        <strain evidence="1 2">DSM 28246</strain>
    </source>
</reference>
<protein>
    <submittedName>
        <fullName evidence="1">Uncharacterized protein</fullName>
    </submittedName>
</protein>
<name>A0A7X0RSE2_9BACL</name>
<comment type="caution">
    <text evidence="1">The sequence shown here is derived from an EMBL/GenBank/DDBJ whole genome shotgun (WGS) entry which is preliminary data.</text>
</comment>
<sequence>MPVPTFAGLPPFPEFDDVVNKVNQLVNQLRNLLLNLDTLNIVELNADVINSGTVNAGKVTVKSDLNAGAYILIDGNGMTINDGSKNTFQVNINGQVTMTSATIQSSTGYPKVVMNPNGTLFGAYKDASNFVSVDPQFAGAPGYVLYSGGNPVGVLHSITNGIELFGSGNLQLQGPNGINLITLGPPVTIQDWSYLQNVATGKTLADDMATKGISTGPSGGHNHGIPDGTVLLTSGGGSVTYFAAPNHTHAQK</sequence>
<dbReference type="RefSeq" id="WP_185144133.1">
    <property type="nucleotide sequence ID" value="NZ_JACJVP010000029.1"/>
</dbReference>
<proteinExistence type="predicted"/>
<organism evidence="1 2">
    <name type="scientific">Cohnella nanjingensis</name>
    <dbReference type="NCBI Taxonomy" id="1387779"/>
    <lineage>
        <taxon>Bacteria</taxon>
        <taxon>Bacillati</taxon>
        <taxon>Bacillota</taxon>
        <taxon>Bacilli</taxon>
        <taxon>Bacillales</taxon>
        <taxon>Paenibacillaceae</taxon>
        <taxon>Cohnella</taxon>
    </lineage>
</organism>
<dbReference type="EMBL" id="JACJVP010000029">
    <property type="protein sequence ID" value="MBB6672628.1"/>
    <property type="molecule type" value="Genomic_DNA"/>
</dbReference>
<evidence type="ECO:0000313" key="1">
    <source>
        <dbReference type="EMBL" id="MBB6672628.1"/>
    </source>
</evidence>
<keyword evidence="2" id="KW-1185">Reference proteome</keyword>
<dbReference type="Proteomes" id="UP000547209">
    <property type="component" value="Unassembled WGS sequence"/>
</dbReference>